<evidence type="ECO:0000259" key="11">
    <source>
        <dbReference type="PROSITE" id="PS50011"/>
    </source>
</evidence>
<evidence type="ECO:0000256" key="1">
    <source>
        <dbReference type="ARBA" id="ARBA00012513"/>
    </source>
</evidence>
<feature type="region of interest" description="Disordered" evidence="10">
    <location>
        <begin position="34"/>
        <end position="94"/>
    </location>
</feature>
<keyword evidence="2" id="KW-0723">Serine/threonine-protein kinase</keyword>
<evidence type="ECO:0000256" key="5">
    <source>
        <dbReference type="ARBA" id="ARBA00022777"/>
    </source>
</evidence>
<organism evidence="12 13">
    <name type="scientific">Nannochloropsis salina CCMP1776</name>
    <dbReference type="NCBI Taxonomy" id="1027361"/>
    <lineage>
        <taxon>Eukaryota</taxon>
        <taxon>Sar</taxon>
        <taxon>Stramenopiles</taxon>
        <taxon>Ochrophyta</taxon>
        <taxon>Eustigmatophyceae</taxon>
        <taxon>Eustigmatales</taxon>
        <taxon>Monodopsidaceae</taxon>
        <taxon>Microchloropsis</taxon>
        <taxon>Microchloropsis salina</taxon>
    </lineage>
</organism>
<keyword evidence="6 9" id="KW-0067">ATP-binding</keyword>
<dbReference type="Pfam" id="PF00069">
    <property type="entry name" value="Pkinase"/>
    <property type="match status" value="1"/>
</dbReference>
<comment type="catalytic activity">
    <reaction evidence="7">
        <text>L-threonyl-[protein] + ATP = O-phospho-L-threonyl-[protein] + ADP + H(+)</text>
        <dbReference type="Rhea" id="RHEA:46608"/>
        <dbReference type="Rhea" id="RHEA-COMP:11060"/>
        <dbReference type="Rhea" id="RHEA-COMP:11605"/>
        <dbReference type="ChEBI" id="CHEBI:15378"/>
        <dbReference type="ChEBI" id="CHEBI:30013"/>
        <dbReference type="ChEBI" id="CHEBI:30616"/>
        <dbReference type="ChEBI" id="CHEBI:61977"/>
        <dbReference type="ChEBI" id="CHEBI:456216"/>
        <dbReference type="EC" id="2.7.11.1"/>
    </reaction>
</comment>
<keyword evidence="13" id="KW-1185">Reference proteome</keyword>
<evidence type="ECO:0000256" key="3">
    <source>
        <dbReference type="ARBA" id="ARBA00022679"/>
    </source>
</evidence>
<dbReference type="GO" id="GO:0005524">
    <property type="term" value="F:ATP binding"/>
    <property type="evidence" value="ECO:0007669"/>
    <property type="project" value="UniProtKB-UniRule"/>
</dbReference>
<dbReference type="InterPro" id="IPR017441">
    <property type="entry name" value="Protein_kinase_ATP_BS"/>
</dbReference>
<comment type="catalytic activity">
    <reaction evidence="8">
        <text>L-seryl-[protein] + ATP = O-phospho-L-seryl-[protein] + ADP + H(+)</text>
        <dbReference type="Rhea" id="RHEA:17989"/>
        <dbReference type="Rhea" id="RHEA-COMP:9863"/>
        <dbReference type="Rhea" id="RHEA-COMP:11604"/>
        <dbReference type="ChEBI" id="CHEBI:15378"/>
        <dbReference type="ChEBI" id="CHEBI:29999"/>
        <dbReference type="ChEBI" id="CHEBI:30616"/>
        <dbReference type="ChEBI" id="CHEBI:83421"/>
        <dbReference type="ChEBI" id="CHEBI:456216"/>
        <dbReference type="EC" id="2.7.11.1"/>
    </reaction>
</comment>
<feature type="compositionally biased region" description="Polar residues" evidence="10">
    <location>
        <begin position="78"/>
        <end position="89"/>
    </location>
</feature>
<feature type="compositionally biased region" description="Basic and acidic residues" evidence="10">
    <location>
        <begin position="361"/>
        <end position="371"/>
    </location>
</feature>
<proteinExistence type="predicted"/>
<dbReference type="Gene3D" id="1.10.510.10">
    <property type="entry name" value="Transferase(Phosphotransferase) domain 1"/>
    <property type="match status" value="2"/>
</dbReference>
<evidence type="ECO:0000313" key="13">
    <source>
        <dbReference type="Proteomes" id="UP000355283"/>
    </source>
</evidence>
<sequence length="557" mass="60362">MATPVTATRNTSKNSFACFPFKFLFGGDKDSSNGLKKKDLKNGKGMHKPGEHGIATSDTATASYEGGSSMMSVDGEGTKTTGSGTQHPTTEGGFGVAVNAEGVRTIAGYEIRDTLGKGMSGKVKRGYNTSSGEYVALKVIDKQTTPRRVLQMLGTEIAAMKALDTHPFILTLLHYDMGCAYPRKKGGVRDVVLLALDLAEGGELFDFMMYTGAFSENIAKATFCQLTDALSFCHSRGIYHRDIKPENLLLDSNFQLNDFGLAAMRASPEELLKTECGTRSYMAPEVLARQQEGRPDRFWKSHKRYTPNFPEPAQDLLTRVFTPSPAKRPTVKDLMRDPWLASSKLTPADVAKDLSARKEKIKAEKEAEKERARRKKAAGQYGKGGKKDIDPDKVKHRDVATDGASSLPPPAPEAPAPSPPTGVANLLTNLYSAEEPSVVMRRVKEALEVMGGKLSVKTAYHLRAILPVDGEGAVETDVRIYSEGGIQLISVTRQMGDPLGFQKVFRAFRAQTVDLHGEEGEDTNTAEESLGSPFGKGGPTPLEEGEEMGLANDDGML</sequence>
<dbReference type="GO" id="GO:0007165">
    <property type="term" value="P:signal transduction"/>
    <property type="evidence" value="ECO:0007669"/>
    <property type="project" value="TreeGrafter"/>
</dbReference>
<evidence type="ECO:0000256" key="7">
    <source>
        <dbReference type="ARBA" id="ARBA00047899"/>
    </source>
</evidence>
<dbReference type="InterPro" id="IPR000719">
    <property type="entry name" value="Prot_kinase_dom"/>
</dbReference>
<accession>A0A4D9CV91</accession>
<feature type="region of interest" description="Disordered" evidence="10">
    <location>
        <begin position="361"/>
        <end position="423"/>
    </location>
</feature>
<dbReference type="InterPro" id="IPR008271">
    <property type="entry name" value="Ser/Thr_kinase_AS"/>
</dbReference>
<dbReference type="PROSITE" id="PS50011">
    <property type="entry name" value="PROTEIN_KINASE_DOM"/>
    <property type="match status" value="1"/>
</dbReference>
<protein>
    <recommendedName>
        <fullName evidence="1">non-specific serine/threonine protein kinase</fullName>
        <ecNumber evidence="1">2.7.11.1</ecNumber>
    </recommendedName>
</protein>
<dbReference type="SMART" id="SM00220">
    <property type="entry name" value="S_TKc"/>
    <property type="match status" value="1"/>
</dbReference>
<dbReference type="PROSITE" id="PS00107">
    <property type="entry name" value="PROTEIN_KINASE_ATP"/>
    <property type="match status" value="1"/>
</dbReference>
<keyword evidence="5" id="KW-0418">Kinase</keyword>
<dbReference type="Proteomes" id="UP000355283">
    <property type="component" value="Unassembled WGS sequence"/>
</dbReference>
<dbReference type="AlphaFoldDB" id="A0A4D9CV91"/>
<dbReference type="GO" id="GO:0004674">
    <property type="term" value="F:protein serine/threonine kinase activity"/>
    <property type="evidence" value="ECO:0007669"/>
    <property type="project" value="UniProtKB-KW"/>
</dbReference>
<comment type="caution">
    <text evidence="12">The sequence shown here is derived from an EMBL/GenBank/DDBJ whole genome shotgun (WGS) entry which is preliminary data.</text>
</comment>
<evidence type="ECO:0000256" key="9">
    <source>
        <dbReference type="PROSITE-ProRule" id="PRU10141"/>
    </source>
</evidence>
<evidence type="ECO:0000256" key="10">
    <source>
        <dbReference type="SAM" id="MobiDB-lite"/>
    </source>
</evidence>
<evidence type="ECO:0000313" key="12">
    <source>
        <dbReference type="EMBL" id="TFJ82846.1"/>
    </source>
</evidence>
<feature type="region of interest" description="Disordered" evidence="10">
    <location>
        <begin position="517"/>
        <end position="557"/>
    </location>
</feature>
<dbReference type="InterPro" id="IPR011009">
    <property type="entry name" value="Kinase-like_dom_sf"/>
</dbReference>
<feature type="domain" description="Protein kinase" evidence="11">
    <location>
        <begin position="109"/>
        <end position="340"/>
    </location>
</feature>
<dbReference type="PANTHER" id="PTHR43895">
    <property type="entry name" value="CALCIUM/CALMODULIN-DEPENDENT PROTEIN KINASE KINASE-RELATED"/>
    <property type="match status" value="1"/>
</dbReference>
<name>A0A4D9CV91_9STRA</name>
<dbReference type="OrthoDB" id="193931at2759"/>
<evidence type="ECO:0000256" key="4">
    <source>
        <dbReference type="ARBA" id="ARBA00022741"/>
    </source>
</evidence>
<dbReference type="EC" id="2.7.11.1" evidence="1"/>
<evidence type="ECO:0000256" key="6">
    <source>
        <dbReference type="ARBA" id="ARBA00022840"/>
    </source>
</evidence>
<keyword evidence="4 9" id="KW-0547">Nucleotide-binding</keyword>
<evidence type="ECO:0000256" key="2">
    <source>
        <dbReference type="ARBA" id="ARBA00022527"/>
    </source>
</evidence>
<dbReference type="EMBL" id="SDOX01000093">
    <property type="protein sequence ID" value="TFJ82846.1"/>
    <property type="molecule type" value="Genomic_DNA"/>
</dbReference>
<reference evidence="12 13" key="1">
    <citation type="submission" date="2019-01" db="EMBL/GenBank/DDBJ databases">
        <title>Nuclear Genome Assembly of the Microalgal Biofuel strain Nannochloropsis salina CCMP1776.</title>
        <authorList>
            <person name="Hovde B."/>
        </authorList>
    </citation>
    <scope>NUCLEOTIDE SEQUENCE [LARGE SCALE GENOMIC DNA]</scope>
    <source>
        <strain evidence="12 13">CCMP1776</strain>
    </source>
</reference>
<feature type="compositionally biased region" description="Basic and acidic residues" evidence="10">
    <location>
        <begin position="385"/>
        <end position="400"/>
    </location>
</feature>
<gene>
    <name evidence="12" type="ORF">NSK_005853</name>
</gene>
<keyword evidence="3" id="KW-0808">Transferase</keyword>
<feature type="compositionally biased region" description="Pro residues" evidence="10">
    <location>
        <begin position="407"/>
        <end position="420"/>
    </location>
</feature>
<dbReference type="PROSITE" id="PS00108">
    <property type="entry name" value="PROTEIN_KINASE_ST"/>
    <property type="match status" value="1"/>
</dbReference>
<evidence type="ECO:0000256" key="8">
    <source>
        <dbReference type="ARBA" id="ARBA00048679"/>
    </source>
</evidence>
<dbReference type="PANTHER" id="PTHR43895:SF32">
    <property type="entry name" value="SERINE_THREONINE-PROTEIN KINASE CHK1"/>
    <property type="match status" value="1"/>
</dbReference>
<feature type="binding site" evidence="9">
    <location>
        <position position="138"/>
    </location>
    <ligand>
        <name>ATP</name>
        <dbReference type="ChEBI" id="CHEBI:30616"/>
    </ligand>
</feature>
<dbReference type="SUPFAM" id="SSF56112">
    <property type="entry name" value="Protein kinase-like (PK-like)"/>
    <property type="match status" value="1"/>
</dbReference>